<evidence type="ECO:0000259" key="1">
    <source>
        <dbReference type="Pfam" id="PF12697"/>
    </source>
</evidence>
<organism evidence="2 3">
    <name type="scientific">Ottowia thiooxydans</name>
    <dbReference type="NCBI Taxonomy" id="219182"/>
    <lineage>
        <taxon>Bacteria</taxon>
        <taxon>Pseudomonadati</taxon>
        <taxon>Pseudomonadota</taxon>
        <taxon>Betaproteobacteria</taxon>
        <taxon>Burkholderiales</taxon>
        <taxon>Comamonadaceae</taxon>
        <taxon>Ottowia</taxon>
    </lineage>
</organism>
<dbReference type="InterPro" id="IPR000073">
    <property type="entry name" value="AB_hydrolase_1"/>
</dbReference>
<gene>
    <name evidence="2" type="ORF">ABIE13_001872</name>
</gene>
<keyword evidence="3" id="KW-1185">Reference proteome</keyword>
<dbReference type="Pfam" id="PF12697">
    <property type="entry name" value="Abhydrolase_6"/>
    <property type="match status" value="1"/>
</dbReference>
<evidence type="ECO:0000313" key="2">
    <source>
        <dbReference type="EMBL" id="MET4576763.1"/>
    </source>
</evidence>
<dbReference type="PRINTS" id="PR00111">
    <property type="entry name" value="ABHYDROLASE"/>
</dbReference>
<dbReference type="Gene3D" id="3.40.50.1820">
    <property type="entry name" value="alpha/beta hydrolase"/>
    <property type="match status" value="1"/>
</dbReference>
<evidence type="ECO:0000313" key="3">
    <source>
        <dbReference type="Proteomes" id="UP001549320"/>
    </source>
</evidence>
<accession>A0ABV2Q849</accession>
<proteinExistence type="predicted"/>
<dbReference type="PANTHER" id="PTHR43798:SF33">
    <property type="entry name" value="HYDROLASE, PUTATIVE (AFU_ORTHOLOGUE AFUA_2G14860)-RELATED"/>
    <property type="match status" value="1"/>
</dbReference>
<dbReference type="RefSeq" id="WP_354442826.1">
    <property type="nucleotide sequence ID" value="NZ_JBEPSH010000003.1"/>
</dbReference>
<dbReference type="Proteomes" id="UP001549320">
    <property type="component" value="Unassembled WGS sequence"/>
</dbReference>
<feature type="domain" description="AB hydrolase-1" evidence="1">
    <location>
        <begin position="21"/>
        <end position="248"/>
    </location>
</feature>
<dbReference type="PANTHER" id="PTHR43798">
    <property type="entry name" value="MONOACYLGLYCEROL LIPASE"/>
    <property type="match status" value="1"/>
</dbReference>
<reference evidence="2 3" key="1">
    <citation type="submission" date="2024-06" db="EMBL/GenBank/DDBJ databases">
        <title>Sorghum-associated microbial communities from plants grown in Nebraska, USA.</title>
        <authorList>
            <person name="Schachtman D."/>
        </authorList>
    </citation>
    <scope>NUCLEOTIDE SEQUENCE [LARGE SCALE GENOMIC DNA]</scope>
    <source>
        <strain evidence="2 3">2709</strain>
    </source>
</reference>
<name>A0ABV2Q849_9BURK</name>
<dbReference type="GO" id="GO:0047570">
    <property type="term" value="F:3-oxoadipate enol-lactonase activity"/>
    <property type="evidence" value="ECO:0007669"/>
    <property type="project" value="UniProtKB-EC"/>
</dbReference>
<keyword evidence="2" id="KW-0378">Hydrolase</keyword>
<dbReference type="EMBL" id="JBEPSH010000003">
    <property type="protein sequence ID" value="MET4576763.1"/>
    <property type="molecule type" value="Genomic_DNA"/>
</dbReference>
<dbReference type="InterPro" id="IPR050266">
    <property type="entry name" value="AB_hydrolase_sf"/>
</dbReference>
<dbReference type="InterPro" id="IPR029058">
    <property type="entry name" value="AB_hydrolase_fold"/>
</dbReference>
<dbReference type="SUPFAM" id="SSF53474">
    <property type="entry name" value="alpha/beta-Hydrolases"/>
    <property type="match status" value="1"/>
</dbReference>
<dbReference type="EC" id="3.1.1.24" evidence="2"/>
<sequence>MSKLITIGDMQVQVEGKGPPLVFCHGFTTTGLFWREQVEPFARTHQVVVINLPGHGPSARPEGREYTIEAFAKDLSLVFDQLKLDDAVLVGLSMGGTVSQRFTLANEGRLKGLVLVGATPHGLGPDVQVANVLAAIDEYGVEEASQRVIERSFGPLTSKDLIEFAKREVIQTPEFVAKRAITSLNESDTRNELQKIQLPTLVVCGKEDRITPADQSRALAQGIPGAQLVLIDDAGHFPMLEAPEIFNRELRQFLSGLAH</sequence>
<protein>
    <submittedName>
        <fullName evidence="2">3-oxoadipate enol-lactonase</fullName>
        <ecNumber evidence="2">3.1.1.24</ecNumber>
    </submittedName>
</protein>
<comment type="caution">
    <text evidence="2">The sequence shown here is derived from an EMBL/GenBank/DDBJ whole genome shotgun (WGS) entry which is preliminary data.</text>
</comment>